<evidence type="ECO:0000256" key="1">
    <source>
        <dbReference type="ARBA" id="ARBA00001913"/>
    </source>
</evidence>
<comment type="subcellular location">
    <subcellularLocation>
        <location evidence="2">Secreted</location>
    </subcellularLocation>
</comment>
<evidence type="ECO:0000256" key="9">
    <source>
        <dbReference type="ARBA" id="ARBA00022833"/>
    </source>
</evidence>
<dbReference type="InterPro" id="IPR001818">
    <property type="entry name" value="Pept_M10_metallopeptidase"/>
</dbReference>
<dbReference type="Gene3D" id="2.150.10.10">
    <property type="entry name" value="Serralysin-like metalloprotease, C-terminal"/>
    <property type="match status" value="4"/>
</dbReference>
<evidence type="ECO:0000256" key="2">
    <source>
        <dbReference type="ARBA" id="ARBA00004613"/>
    </source>
</evidence>
<dbReference type="InterPro" id="IPR001343">
    <property type="entry name" value="Hemolysn_Ca-bd"/>
</dbReference>
<dbReference type="Gene3D" id="3.40.390.10">
    <property type="entry name" value="Collagenase (Catalytic Domain)"/>
    <property type="match status" value="1"/>
</dbReference>
<dbReference type="PRINTS" id="PR00313">
    <property type="entry name" value="CABNDNGRPT"/>
</dbReference>
<evidence type="ECO:0000313" key="12">
    <source>
        <dbReference type="EMBL" id="MBC9252479.1"/>
    </source>
</evidence>
<dbReference type="SUPFAM" id="SSF55486">
    <property type="entry name" value="Metalloproteases ('zincins'), catalytic domain"/>
    <property type="match status" value="1"/>
</dbReference>
<evidence type="ECO:0000256" key="10">
    <source>
        <dbReference type="ARBA" id="ARBA00022837"/>
    </source>
</evidence>
<keyword evidence="4" id="KW-0964">Secreted</keyword>
<keyword evidence="8" id="KW-0378">Hydrolase</keyword>
<dbReference type="PROSITE" id="PS00330">
    <property type="entry name" value="HEMOLYSIN_CALCIUM"/>
    <property type="match status" value="3"/>
</dbReference>
<evidence type="ECO:0000256" key="6">
    <source>
        <dbReference type="ARBA" id="ARBA00022723"/>
    </source>
</evidence>
<reference evidence="12 13" key="1">
    <citation type="submission" date="2016-06" db="EMBL/GenBank/DDBJ databases">
        <authorList>
            <person name="Ramos C."/>
            <person name="Pintado A."/>
            <person name="Crespo-Gomez J.I."/>
        </authorList>
    </citation>
    <scope>NUCLEOTIDE SEQUENCE [LARGE SCALE GENOMIC DNA]</scope>
    <source>
        <strain evidence="12 13">AVO110</strain>
    </source>
</reference>
<protein>
    <recommendedName>
        <fullName evidence="11">Peptidase metallopeptidase domain-containing protein</fullName>
    </recommendedName>
</protein>
<evidence type="ECO:0000256" key="8">
    <source>
        <dbReference type="ARBA" id="ARBA00022801"/>
    </source>
</evidence>
<keyword evidence="13" id="KW-1185">Reference proteome</keyword>
<dbReference type="Pfam" id="PF08548">
    <property type="entry name" value="Peptidase_M10_C"/>
    <property type="match status" value="1"/>
</dbReference>
<dbReference type="InterPro" id="IPR050557">
    <property type="entry name" value="RTX_toxin/Mannuronan_C5-epim"/>
</dbReference>
<dbReference type="InterPro" id="IPR024079">
    <property type="entry name" value="MetalloPept_cat_dom_sf"/>
</dbReference>
<dbReference type="CDD" id="cd04277">
    <property type="entry name" value="ZnMc_serralysin_like"/>
    <property type="match status" value="1"/>
</dbReference>
<dbReference type="SUPFAM" id="SSF51120">
    <property type="entry name" value="beta-Roll"/>
    <property type="match status" value="4"/>
</dbReference>
<dbReference type="SMART" id="SM00235">
    <property type="entry name" value="ZnMc"/>
    <property type="match status" value="1"/>
</dbReference>
<accession>A0ABR7S683</accession>
<keyword evidence="10" id="KW-0106">Calcium</keyword>
<organism evidence="12 13">
    <name type="scientific">Aquipseudomonas alcaligenes</name>
    <name type="common">Pseudomonas alcaligenes</name>
    <dbReference type="NCBI Taxonomy" id="43263"/>
    <lineage>
        <taxon>Bacteria</taxon>
        <taxon>Pseudomonadati</taxon>
        <taxon>Pseudomonadota</taxon>
        <taxon>Gammaproteobacteria</taxon>
        <taxon>Pseudomonadales</taxon>
        <taxon>Pseudomonadaceae</taxon>
        <taxon>Aquipseudomonas</taxon>
    </lineage>
</organism>
<evidence type="ECO:0000313" key="13">
    <source>
        <dbReference type="Proteomes" id="UP000744555"/>
    </source>
</evidence>
<keyword evidence="7" id="KW-0677">Repeat</keyword>
<proteinExistence type="inferred from homology"/>
<dbReference type="Pfam" id="PF00353">
    <property type="entry name" value="HemolysinCabind"/>
    <property type="match status" value="5"/>
</dbReference>
<dbReference type="InterPro" id="IPR006026">
    <property type="entry name" value="Peptidase_Metallo"/>
</dbReference>
<comment type="similarity">
    <text evidence="3">Belongs to the peptidase M10B family.</text>
</comment>
<name>A0ABR7S683_AQUAC</name>
<evidence type="ECO:0000259" key="11">
    <source>
        <dbReference type="SMART" id="SM00235"/>
    </source>
</evidence>
<keyword evidence="6" id="KW-0479">Metal-binding</keyword>
<feature type="domain" description="Peptidase metallopeptidase" evidence="11">
    <location>
        <begin position="26"/>
        <end position="215"/>
    </location>
</feature>
<dbReference type="Pfam" id="PF00413">
    <property type="entry name" value="Peptidase_M10"/>
    <property type="match status" value="1"/>
</dbReference>
<keyword evidence="5" id="KW-0645">Protease</keyword>
<dbReference type="PANTHER" id="PTHR38340:SF1">
    <property type="entry name" value="S-LAYER PROTEIN"/>
    <property type="match status" value="1"/>
</dbReference>
<dbReference type="InterPro" id="IPR011049">
    <property type="entry name" value="Serralysin-like_metalloprot_C"/>
</dbReference>
<evidence type="ECO:0000256" key="5">
    <source>
        <dbReference type="ARBA" id="ARBA00022670"/>
    </source>
</evidence>
<dbReference type="InterPro" id="IPR013858">
    <property type="entry name" value="Peptidase_M10B_C"/>
</dbReference>
<gene>
    <name evidence="12" type="ORF">A9179_19620</name>
</gene>
<dbReference type="InterPro" id="IPR018511">
    <property type="entry name" value="Hemolysin-typ_Ca-bd_CS"/>
</dbReference>
<dbReference type="Proteomes" id="UP000744555">
    <property type="component" value="Unassembled WGS sequence"/>
</dbReference>
<comment type="caution">
    <text evidence="12">The sequence shown here is derived from an EMBL/GenBank/DDBJ whole genome shotgun (WGS) entry which is preliminary data.</text>
</comment>
<dbReference type="PANTHER" id="PTHR38340">
    <property type="entry name" value="S-LAYER PROTEIN"/>
    <property type="match status" value="1"/>
</dbReference>
<sequence length="838" mass="85374">MPTPLESSPFSFVSLSGNSQTDSLIYGTKWGGATGSAVSLSYSFLGANSSFDQDYSYDNEYQNAFVLTAGQQSAATAALAEWSAVANITFTKVSETSSQVGTLRFGGYAGMDENYAAWAYLPGSTPSAGDTWLSPSTGSNPKAGDFDYHTLVHEIGHALGLKHPFEASDRSGFTLSGTQYDDVRYTVMSYTAPYSFLPTGPMLFDIAAMQHLYGANMSWQTGNNTYKWDANSSVFETIWDAGGIDTIDASNQAVAVNIDLKAGNFSSIGKAFWSESGYINNGLAIAYGAVIENATGSAYNDTLTGNGQNNVLNGLGGADQMSGNNGSDSYYVDNAGDLVSEANADTSTGGTDTVYSYLASYTLSNNVENLRILAAGNANGTGNALNNALYGGSGNNILNGAAGADSMSGGDGSDIYYVDNAGDLVSETNATTASGGTDSVYSYLAAYALGANVENLRILATGNANGTGNNLNNILLAGGGNNVLNGGTGTDTASYLYATQGVSLDLGLTGAQATGGSGSDTLLNIENLNGSKYDDKLIGNSAANKLNGDAGNDVLNGGAGADTLNGGDGNDSYYVDNAGDLVSENNADLASGGNDTVFSSLAAYTLGNNLENLRIQATGAANGTGNALNNTIHAGSGNNVLDGGAGNDLLVYLNASSGITLNLGLTTAQATGGSGSDTILNFERVSGSNYNDKFIGNGAANTLYGNAGNDQLDGGVGNDVLVGGSGTDTLIGGVGADRFDFDALSDFALGALRDVIKDFKLAEGDLIDLSTLDANSATTGINEAFSFIGSAAFSASNATGQLRFSDGILYGSVNADATPEFEIQLLGVSSLTSSALIA</sequence>
<dbReference type="EMBL" id="LZEU01000001">
    <property type="protein sequence ID" value="MBC9252479.1"/>
    <property type="molecule type" value="Genomic_DNA"/>
</dbReference>
<keyword evidence="9" id="KW-0862">Zinc</keyword>
<dbReference type="InterPro" id="IPR034033">
    <property type="entry name" value="Serralysin-like"/>
</dbReference>
<evidence type="ECO:0000256" key="7">
    <source>
        <dbReference type="ARBA" id="ARBA00022737"/>
    </source>
</evidence>
<comment type="cofactor">
    <cofactor evidence="1">
        <name>Ca(2+)</name>
        <dbReference type="ChEBI" id="CHEBI:29108"/>
    </cofactor>
</comment>
<dbReference type="RefSeq" id="WP_187807935.1">
    <property type="nucleotide sequence ID" value="NZ_LZEU01000001.1"/>
</dbReference>
<evidence type="ECO:0000256" key="3">
    <source>
        <dbReference type="ARBA" id="ARBA00009490"/>
    </source>
</evidence>
<evidence type="ECO:0000256" key="4">
    <source>
        <dbReference type="ARBA" id="ARBA00022525"/>
    </source>
</evidence>